<gene>
    <name evidence="2" type="ORF">L3081_07840</name>
</gene>
<protein>
    <submittedName>
        <fullName evidence="2">Uncharacterized protein</fullName>
    </submittedName>
</protein>
<keyword evidence="3" id="KW-1185">Reference proteome</keyword>
<dbReference type="EMBL" id="JAKKSL010000001">
    <property type="protein sequence ID" value="MCI2283327.1"/>
    <property type="molecule type" value="Genomic_DNA"/>
</dbReference>
<accession>A0ABS9WZA3</accession>
<dbReference type="Proteomes" id="UP001139646">
    <property type="component" value="Unassembled WGS sequence"/>
</dbReference>
<reference evidence="2" key="1">
    <citation type="submission" date="2022-01" db="EMBL/GenBank/DDBJ databases">
        <title>Colwellia maritima, isolated from seawater.</title>
        <authorList>
            <person name="Kristyanto S."/>
            <person name="Jung J."/>
            <person name="Jeon C.O."/>
        </authorList>
    </citation>
    <scope>NUCLEOTIDE SEQUENCE</scope>
    <source>
        <strain evidence="2">MSW7</strain>
    </source>
</reference>
<feature type="region of interest" description="Disordered" evidence="1">
    <location>
        <begin position="1"/>
        <end position="28"/>
    </location>
</feature>
<comment type="caution">
    <text evidence="2">The sequence shown here is derived from an EMBL/GenBank/DDBJ whole genome shotgun (WGS) entry which is preliminary data.</text>
</comment>
<name>A0ABS9WZA3_9GAMM</name>
<evidence type="ECO:0000313" key="2">
    <source>
        <dbReference type="EMBL" id="MCI2283327.1"/>
    </source>
</evidence>
<sequence>MAVSKTKSGSRRFLPSGPPHHPACGSAQGGSLTMMDFDPDIPKPALAKYSLLNAHVKRTKALLKVMLLEIITNKRLTITLKKTYI</sequence>
<proteinExistence type="predicted"/>
<dbReference type="RefSeq" id="WP_242284707.1">
    <property type="nucleotide sequence ID" value="NZ_JAKKSL010000001.1"/>
</dbReference>
<evidence type="ECO:0000313" key="3">
    <source>
        <dbReference type="Proteomes" id="UP001139646"/>
    </source>
</evidence>
<evidence type="ECO:0000256" key="1">
    <source>
        <dbReference type="SAM" id="MobiDB-lite"/>
    </source>
</evidence>
<organism evidence="2 3">
    <name type="scientific">Colwellia maritima</name>
    <dbReference type="NCBI Taxonomy" id="2912588"/>
    <lineage>
        <taxon>Bacteria</taxon>
        <taxon>Pseudomonadati</taxon>
        <taxon>Pseudomonadota</taxon>
        <taxon>Gammaproteobacteria</taxon>
        <taxon>Alteromonadales</taxon>
        <taxon>Colwelliaceae</taxon>
        <taxon>Colwellia</taxon>
    </lineage>
</organism>